<dbReference type="PANTHER" id="PTHR10522">
    <property type="entry name" value="GONADOLIBERIN"/>
    <property type="match status" value="1"/>
</dbReference>
<dbReference type="AlphaFoldDB" id="A0A8C8RRI6"/>
<evidence type="ECO:0000313" key="10">
    <source>
        <dbReference type="Proteomes" id="UP000694393"/>
    </source>
</evidence>
<keyword evidence="7" id="KW-0027">Amidation</keyword>
<dbReference type="GO" id="GO:0005183">
    <property type="term" value="F:gonadotropin hormone-releasing hormone activity"/>
    <property type="evidence" value="ECO:0007669"/>
    <property type="project" value="TreeGrafter"/>
</dbReference>
<accession>A0A8C8RRI6</accession>
<feature type="chain" id="PRO_5034452338" description="Gonadoliberin" evidence="8">
    <location>
        <begin position="25"/>
        <end position="147"/>
    </location>
</feature>
<evidence type="ECO:0000256" key="6">
    <source>
        <dbReference type="ARBA" id="ARBA00022729"/>
    </source>
</evidence>
<proteinExistence type="inferred from homology"/>
<evidence type="ECO:0000256" key="8">
    <source>
        <dbReference type="SAM" id="SignalP"/>
    </source>
</evidence>
<name>A0A8C8RRI6_9SAUR</name>
<feature type="signal peptide" evidence="8">
    <location>
        <begin position="1"/>
        <end position="24"/>
    </location>
</feature>
<dbReference type="GO" id="GO:0005615">
    <property type="term" value="C:extracellular space"/>
    <property type="evidence" value="ECO:0007669"/>
    <property type="project" value="TreeGrafter"/>
</dbReference>
<evidence type="ECO:0000256" key="7">
    <source>
        <dbReference type="ARBA" id="ARBA00022815"/>
    </source>
</evidence>
<dbReference type="Proteomes" id="UP000694393">
    <property type="component" value="Unplaced"/>
</dbReference>
<dbReference type="Ensembl" id="ENSPCET00000010175.1">
    <property type="protein sequence ID" value="ENSPCEP00000009842.1"/>
    <property type="gene ID" value="ENSPCEG00000007822.1"/>
</dbReference>
<dbReference type="PANTHER" id="PTHR10522:SF6">
    <property type="entry name" value="PROGONADOLIBERIN-2"/>
    <property type="match status" value="1"/>
</dbReference>
<keyword evidence="5" id="KW-0372">Hormone</keyword>
<sequence>MASQRPLLLLLFVVLALSTHLSRAQHWSHGWYPGGKRELDLSQTPEVSSSLSLGGSSILLEHPQYSLMHPILQPQFKDRSWEVLSTNMRSSGNCGCSTPRDQVLNQNTDIHRGKNFIANFPAVCSLPRAPGLQTHIGSKLTQGSGFL</sequence>
<keyword evidence="10" id="KW-1185">Reference proteome</keyword>
<dbReference type="GO" id="GO:0031530">
    <property type="term" value="F:gonadotropin-releasing hormone receptor binding"/>
    <property type="evidence" value="ECO:0007669"/>
    <property type="project" value="TreeGrafter"/>
</dbReference>
<organism evidence="9 10">
    <name type="scientific">Pelusios castaneus</name>
    <name type="common">West African mud turtle</name>
    <dbReference type="NCBI Taxonomy" id="367368"/>
    <lineage>
        <taxon>Eukaryota</taxon>
        <taxon>Metazoa</taxon>
        <taxon>Chordata</taxon>
        <taxon>Craniata</taxon>
        <taxon>Vertebrata</taxon>
        <taxon>Euteleostomi</taxon>
        <taxon>Archelosauria</taxon>
        <taxon>Testudinata</taxon>
        <taxon>Testudines</taxon>
        <taxon>Pleurodira</taxon>
        <taxon>Pelomedusidae</taxon>
        <taxon>Pelusios</taxon>
    </lineage>
</organism>
<dbReference type="InterPro" id="IPR019792">
    <property type="entry name" value="Gonadoliberin"/>
</dbReference>
<dbReference type="PROSITE" id="PS00473">
    <property type="entry name" value="GNRH"/>
    <property type="match status" value="1"/>
</dbReference>
<evidence type="ECO:0000256" key="4">
    <source>
        <dbReference type="ARBA" id="ARBA00022685"/>
    </source>
</evidence>
<protein>
    <recommendedName>
        <fullName evidence="11">Gonadoliberin</fullName>
    </recommendedName>
</protein>
<comment type="similarity">
    <text evidence="2">Belongs to the GnRH family.</text>
</comment>
<evidence type="ECO:0000256" key="2">
    <source>
        <dbReference type="ARBA" id="ARBA00010968"/>
    </source>
</evidence>
<dbReference type="InterPro" id="IPR002012">
    <property type="entry name" value="GnRH"/>
</dbReference>
<evidence type="ECO:0000256" key="1">
    <source>
        <dbReference type="ARBA" id="ARBA00004613"/>
    </source>
</evidence>
<reference evidence="9" key="2">
    <citation type="submission" date="2025-09" db="UniProtKB">
        <authorList>
            <consortium name="Ensembl"/>
        </authorList>
    </citation>
    <scope>IDENTIFICATION</scope>
</reference>
<comment type="subcellular location">
    <subcellularLocation>
        <location evidence="1">Secreted</location>
    </subcellularLocation>
</comment>
<evidence type="ECO:0008006" key="11">
    <source>
        <dbReference type="Google" id="ProtNLM"/>
    </source>
</evidence>
<keyword evidence="4" id="KW-0165">Cleavage on pair of basic residues</keyword>
<evidence type="ECO:0000256" key="5">
    <source>
        <dbReference type="ARBA" id="ARBA00022702"/>
    </source>
</evidence>
<reference evidence="9" key="1">
    <citation type="submission" date="2025-08" db="UniProtKB">
        <authorList>
            <consortium name="Ensembl"/>
        </authorList>
    </citation>
    <scope>IDENTIFICATION</scope>
</reference>
<keyword evidence="6 8" id="KW-0732">Signal</keyword>
<keyword evidence="3" id="KW-0964">Secreted</keyword>
<evidence type="ECO:0000313" key="9">
    <source>
        <dbReference type="Ensembl" id="ENSPCEP00000009842.1"/>
    </source>
</evidence>
<evidence type="ECO:0000256" key="3">
    <source>
        <dbReference type="ARBA" id="ARBA00022525"/>
    </source>
</evidence>